<dbReference type="EMBL" id="BARS01054175">
    <property type="protein sequence ID" value="GAG46316.1"/>
    <property type="molecule type" value="Genomic_DNA"/>
</dbReference>
<gene>
    <name evidence="3" type="ORF">S01H1_80254</name>
</gene>
<dbReference type="GO" id="GO:0016787">
    <property type="term" value="F:hydrolase activity"/>
    <property type="evidence" value="ECO:0007669"/>
    <property type="project" value="UniProtKB-KW"/>
</dbReference>
<feature type="non-terminal residue" evidence="3">
    <location>
        <position position="1"/>
    </location>
</feature>
<dbReference type="GO" id="GO:0046872">
    <property type="term" value="F:metal ion binding"/>
    <property type="evidence" value="ECO:0007669"/>
    <property type="project" value="UniProtKB-KW"/>
</dbReference>
<keyword evidence="2" id="KW-0378">Hydrolase</keyword>
<reference evidence="3" key="1">
    <citation type="journal article" date="2014" name="Front. Microbiol.">
        <title>High frequency of phylogenetically diverse reductive dehalogenase-homologous genes in deep subseafloor sedimentary metagenomes.</title>
        <authorList>
            <person name="Kawai M."/>
            <person name="Futagami T."/>
            <person name="Toyoda A."/>
            <person name="Takaki Y."/>
            <person name="Nishi S."/>
            <person name="Hori S."/>
            <person name="Arai W."/>
            <person name="Tsubouchi T."/>
            <person name="Morono Y."/>
            <person name="Uchiyama I."/>
            <person name="Ito T."/>
            <person name="Fujiyama A."/>
            <person name="Inagaki F."/>
            <person name="Takami H."/>
        </authorList>
    </citation>
    <scope>NUCLEOTIDE SEQUENCE</scope>
    <source>
        <strain evidence="3">Expedition CK06-06</strain>
    </source>
</reference>
<dbReference type="AlphaFoldDB" id="X0ZD64"/>
<evidence type="ECO:0000313" key="3">
    <source>
        <dbReference type="EMBL" id="GAG46316.1"/>
    </source>
</evidence>
<dbReference type="Gene3D" id="3.40.630.10">
    <property type="entry name" value="Zn peptidases"/>
    <property type="match status" value="1"/>
</dbReference>
<sequence>PPISSPFIELNEHRLPGKAFDDRTACNVIIQVLKILKNSEPRQTILVNFAVQEEFGGAGAIVGSRALEPTHALVIENTIAGDVPDTPPRKIITRLGSGPAITLADKSVVVPESVVRRLKLAAQSRCIRYQYKKPVYGGTDAGRIQLTGLGVPTGVISVPCR</sequence>
<proteinExistence type="predicted"/>
<keyword evidence="1" id="KW-0479">Metal-binding</keyword>
<dbReference type="InterPro" id="IPR008007">
    <property type="entry name" value="Peptidase_M42"/>
</dbReference>
<dbReference type="PANTHER" id="PTHR32481:SF0">
    <property type="entry name" value="AMINOPEPTIDASE YPDE-RELATED"/>
    <property type="match status" value="1"/>
</dbReference>
<dbReference type="Pfam" id="PF05343">
    <property type="entry name" value="Peptidase_M42"/>
    <property type="match status" value="1"/>
</dbReference>
<name>X0ZD64_9ZZZZ</name>
<evidence type="ECO:0008006" key="4">
    <source>
        <dbReference type="Google" id="ProtNLM"/>
    </source>
</evidence>
<dbReference type="InterPro" id="IPR051464">
    <property type="entry name" value="Peptidase_M42_aminopept"/>
</dbReference>
<evidence type="ECO:0000256" key="2">
    <source>
        <dbReference type="ARBA" id="ARBA00022801"/>
    </source>
</evidence>
<organism evidence="3">
    <name type="scientific">marine sediment metagenome</name>
    <dbReference type="NCBI Taxonomy" id="412755"/>
    <lineage>
        <taxon>unclassified sequences</taxon>
        <taxon>metagenomes</taxon>
        <taxon>ecological metagenomes</taxon>
    </lineage>
</organism>
<evidence type="ECO:0000256" key="1">
    <source>
        <dbReference type="ARBA" id="ARBA00022723"/>
    </source>
</evidence>
<dbReference type="SUPFAM" id="SSF53187">
    <property type="entry name" value="Zn-dependent exopeptidases"/>
    <property type="match status" value="1"/>
</dbReference>
<comment type="caution">
    <text evidence="3">The sequence shown here is derived from an EMBL/GenBank/DDBJ whole genome shotgun (WGS) entry which is preliminary data.</text>
</comment>
<dbReference type="PANTHER" id="PTHR32481">
    <property type="entry name" value="AMINOPEPTIDASE"/>
    <property type="match status" value="1"/>
</dbReference>
<protein>
    <recommendedName>
        <fullName evidence="4">Peptidase M28 domain-containing protein</fullName>
    </recommendedName>
</protein>
<accession>X0ZD64</accession>